<name>A0A8S2I9S0_9BILA</name>
<dbReference type="Proteomes" id="UP000682733">
    <property type="component" value="Unassembled WGS sequence"/>
</dbReference>
<evidence type="ECO:0000313" key="1">
    <source>
        <dbReference type="EMBL" id="CAF0960946.1"/>
    </source>
</evidence>
<evidence type="ECO:0000313" key="3">
    <source>
        <dbReference type="Proteomes" id="UP000682733"/>
    </source>
</evidence>
<gene>
    <name evidence="1" type="ORF">OVA965_LOCUS12633</name>
    <name evidence="2" type="ORF">TMI583_LOCUS12637</name>
</gene>
<dbReference type="Proteomes" id="UP000677228">
    <property type="component" value="Unassembled WGS sequence"/>
</dbReference>
<dbReference type="EMBL" id="CAJOBA010005124">
    <property type="protein sequence ID" value="CAF3733821.1"/>
    <property type="molecule type" value="Genomic_DNA"/>
</dbReference>
<dbReference type="AlphaFoldDB" id="A0A8S2I9S0"/>
<sequence>MLSDFAEVFYHIHDIQQDETNFIDWRIDLITSASIATTSRSFNDVFQTTIANFYDRYFALLFSNLEKQAMIDGYLLLRQTITQINQQILYQQIWSRCLDTIVSNILRMNRLNINEHIEIPYIFNLQFPCSITEFEIIRVIHDNIARDKDEQTIANLTYE</sequence>
<reference evidence="2" key="1">
    <citation type="submission" date="2021-02" db="EMBL/GenBank/DDBJ databases">
        <authorList>
            <person name="Nowell W R."/>
        </authorList>
    </citation>
    <scope>NUCLEOTIDE SEQUENCE</scope>
</reference>
<comment type="caution">
    <text evidence="2">The sequence shown here is derived from an EMBL/GenBank/DDBJ whole genome shotgun (WGS) entry which is preliminary data.</text>
</comment>
<dbReference type="EMBL" id="CAJNOK010005119">
    <property type="protein sequence ID" value="CAF0960946.1"/>
    <property type="molecule type" value="Genomic_DNA"/>
</dbReference>
<proteinExistence type="predicted"/>
<organism evidence="2 3">
    <name type="scientific">Didymodactylos carnosus</name>
    <dbReference type="NCBI Taxonomy" id="1234261"/>
    <lineage>
        <taxon>Eukaryota</taxon>
        <taxon>Metazoa</taxon>
        <taxon>Spiralia</taxon>
        <taxon>Gnathifera</taxon>
        <taxon>Rotifera</taxon>
        <taxon>Eurotatoria</taxon>
        <taxon>Bdelloidea</taxon>
        <taxon>Philodinida</taxon>
        <taxon>Philodinidae</taxon>
        <taxon>Didymodactylos</taxon>
    </lineage>
</organism>
<accession>A0A8S2I9S0</accession>
<evidence type="ECO:0000313" key="2">
    <source>
        <dbReference type="EMBL" id="CAF3733821.1"/>
    </source>
</evidence>
<protein>
    <submittedName>
        <fullName evidence="2">Uncharacterized protein</fullName>
    </submittedName>
</protein>